<name>A0A7M1T1D7_9FLAO</name>
<organism evidence="1 2">
    <name type="scientific">Cruoricaptor ignavus</name>
    <dbReference type="NCBI Taxonomy" id="1118202"/>
    <lineage>
        <taxon>Bacteria</taxon>
        <taxon>Pseudomonadati</taxon>
        <taxon>Bacteroidota</taxon>
        <taxon>Flavobacteriia</taxon>
        <taxon>Flavobacteriales</taxon>
        <taxon>Weeksellaceae</taxon>
        <taxon>Cruoricaptor</taxon>
    </lineage>
</organism>
<evidence type="ECO:0000313" key="1">
    <source>
        <dbReference type="EMBL" id="QOR73668.1"/>
    </source>
</evidence>
<evidence type="ECO:0000313" key="2">
    <source>
        <dbReference type="Proteomes" id="UP000593605"/>
    </source>
</evidence>
<sequence length="129" mass="15095">MGDKIIFPEESYRIIGICMNIHSQMGSGFLEAVYSEILEKEFLKNQIPYKKEVPLDLYYNGEKLTKKYRADFLCFDEIILEIKSVSFIHDNLLRQTLNYLKATGKRLGLLINFGEKSLTYKRILNPILH</sequence>
<dbReference type="InterPro" id="IPR026350">
    <property type="entry name" value="GxxExxY"/>
</dbReference>
<dbReference type="RefSeq" id="WP_193439785.1">
    <property type="nucleotide sequence ID" value="NZ_CP063145.1"/>
</dbReference>
<protein>
    <submittedName>
        <fullName evidence="1">GxxExxY protein</fullName>
    </submittedName>
</protein>
<dbReference type="EMBL" id="CP063145">
    <property type="protein sequence ID" value="QOR73668.1"/>
    <property type="molecule type" value="Genomic_DNA"/>
</dbReference>
<gene>
    <name evidence="1" type="ORF">IMZ16_09165</name>
</gene>
<accession>A0A7M1T1D7</accession>
<reference evidence="1 2" key="1">
    <citation type="submission" date="2020-10" db="EMBL/GenBank/DDBJ databases">
        <title>Complete genome of Cruoricapor ignavus strain M1214 isolated from the blood culture of a febrile patient.</title>
        <authorList>
            <person name="Guglielmino C.J.D."/>
        </authorList>
    </citation>
    <scope>NUCLEOTIDE SEQUENCE [LARGE SCALE GENOMIC DNA]</scope>
    <source>
        <strain evidence="1 2">M1214</strain>
    </source>
</reference>
<dbReference type="KEGG" id="civ:IMZ16_09165"/>
<dbReference type="Pfam" id="PF13366">
    <property type="entry name" value="PDDEXK_3"/>
    <property type="match status" value="1"/>
</dbReference>
<dbReference type="AlphaFoldDB" id="A0A7M1T1D7"/>
<dbReference type="NCBIfam" id="TIGR04256">
    <property type="entry name" value="GxxExxY"/>
    <property type="match status" value="1"/>
</dbReference>
<dbReference type="Proteomes" id="UP000593605">
    <property type="component" value="Chromosome"/>
</dbReference>
<proteinExistence type="predicted"/>